<feature type="region of interest" description="Disordered" evidence="1">
    <location>
        <begin position="29"/>
        <end position="106"/>
    </location>
</feature>
<comment type="caution">
    <text evidence="3">The sequence shown here is derived from an EMBL/GenBank/DDBJ whole genome shotgun (WGS) entry which is preliminary data.</text>
</comment>
<organism evidence="3 4">
    <name type="scientific">Pontibacter mangrovi</name>
    <dbReference type="NCBI Taxonomy" id="2589816"/>
    <lineage>
        <taxon>Bacteria</taxon>
        <taxon>Pseudomonadati</taxon>
        <taxon>Bacteroidota</taxon>
        <taxon>Cytophagia</taxon>
        <taxon>Cytophagales</taxon>
        <taxon>Hymenobacteraceae</taxon>
        <taxon>Pontibacter</taxon>
    </lineage>
</organism>
<dbReference type="OrthoDB" id="853289at2"/>
<accession>A0A501W910</accession>
<dbReference type="RefSeq" id="WP_140620884.1">
    <property type="nucleotide sequence ID" value="NZ_VFRQ01000003.1"/>
</dbReference>
<feature type="chain" id="PRO_5021339251" evidence="2">
    <location>
        <begin position="23"/>
        <end position="106"/>
    </location>
</feature>
<name>A0A501W910_9BACT</name>
<dbReference type="EMBL" id="VFRQ01000003">
    <property type="protein sequence ID" value="TPE44860.1"/>
    <property type="molecule type" value="Genomic_DNA"/>
</dbReference>
<keyword evidence="2" id="KW-0732">Signal</keyword>
<sequence length="106" mass="11468">MNTKNIKSTLFALAAGTMISFGMVSCNTGTDPGDTNVDRGEIHDEGSMVGREEGEDYTKAKSEQDSMEQHYDHADHQNHDDNTGKVLGDGAYDGEGNGAERDDVQQ</sequence>
<keyword evidence="4" id="KW-1185">Reference proteome</keyword>
<dbReference type="PROSITE" id="PS51257">
    <property type="entry name" value="PROKAR_LIPOPROTEIN"/>
    <property type="match status" value="1"/>
</dbReference>
<protein>
    <submittedName>
        <fullName evidence="3">Uncharacterized protein</fullName>
    </submittedName>
</protein>
<evidence type="ECO:0000313" key="3">
    <source>
        <dbReference type="EMBL" id="TPE44860.1"/>
    </source>
</evidence>
<feature type="compositionally biased region" description="Basic and acidic residues" evidence="1">
    <location>
        <begin position="36"/>
        <end position="83"/>
    </location>
</feature>
<feature type="signal peptide" evidence="2">
    <location>
        <begin position="1"/>
        <end position="22"/>
    </location>
</feature>
<dbReference type="Proteomes" id="UP000316727">
    <property type="component" value="Unassembled WGS sequence"/>
</dbReference>
<proteinExistence type="predicted"/>
<reference evidence="3 4" key="1">
    <citation type="submission" date="2019-06" db="EMBL/GenBank/DDBJ databases">
        <title>A novel bacterium of genus Pontibacter, isolated from marine sediment.</title>
        <authorList>
            <person name="Huang H."/>
            <person name="Mo K."/>
            <person name="Hu Y."/>
        </authorList>
    </citation>
    <scope>NUCLEOTIDE SEQUENCE [LARGE SCALE GENOMIC DNA]</scope>
    <source>
        <strain evidence="3 4">HB172049</strain>
    </source>
</reference>
<evidence type="ECO:0000313" key="4">
    <source>
        <dbReference type="Proteomes" id="UP000316727"/>
    </source>
</evidence>
<evidence type="ECO:0000256" key="1">
    <source>
        <dbReference type="SAM" id="MobiDB-lite"/>
    </source>
</evidence>
<gene>
    <name evidence="3" type="ORF">FJM65_07515</name>
</gene>
<dbReference type="AlphaFoldDB" id="A0A501W910"/>
<evidence type="ECO:0000256" key="2">
    <source>
        <dbReference type="SAM" id="SignalP"/>
    </source>
</evidence>